<comment type="caution">
    <text evidence="3">The sequence shown here is derived from an EMBL/GenBank/DDBJ whole genome shotgun (WGS) entry which is preliminary data.</text>
</comment>
<dbReference type="EMBL" id="JBHSEH010000004">
    <property type="protein sequence ID" value="MFC4424917.1"/>
    <property type="molecule type" value="Genomic_DNA"/>
</dbReference>
<reference evidence="4" key="1">
    <citation type="journal article" date="2019" name="Int. J. Syst. Evol. Microbiol.">
        <title>The Global Catalogue of Microorganisms (GCM) 10K type strain sequencing project: providing services to taxonomists for standard genome sequencing and annotation.</title>
        <authorList>
            <consortium name="The Broad Institute Genomics Platform"/>
            <consortium name="The Broad Institute Genome Sequencing Center for Infectious Disease"/>
            <person name="Wu L."/>
            <person name="Ma J."/>
        </authorList>
    </citation>
    <scope>NUCLEOTIDE SEQUENCE [LARGE SCALE GENOMIC DNA]</scope>
    <source>
        <strain evidence="4">CCUG 56029</strain>
    </source>
</reference>
<accession>A0ABV8XJM9</accession>
<protein>
    <submittedName>
        <fullName evidence="3">Uncharacterized protein</fullName>
    </submittedName>
</protein>
<dbReference type="RefSeq" id="WP_380035656.1">
    <property type="nucleotide sequence ID" value="NZ_JBHSEH010000004.1"/>
</dbReference>
<keyword evidence="2" id="KW-0732">Signal</keyword>
<feature type="signal peptide" evidence="2">
    <location>
        <begin position="1"/>
        <end position="25"/>
    </location>
</feature>
<evidence type="ECO:0000313" key="3">
    <source>
        <dbReference type="EMBL" id="MFC4424917.1"/>
    </source>
</evidence>
<name>A0ABV8XJM9_9DEIO</name>
<evidence type="ECO:0000256" key="2">
    <source>
        <dbReference type="SAM" id="SignalP"/>
    </source>
</evidence>
<evidence type="ECO:0000313" key="4">
    <source>
        <dbReference type="Proteomes" id="UP001595998"/>
    </source>
</evidence>
<sequence>MTTCPLARPLSALLALALLAPAAAGAPAVPAALSGEWYAGTVYPRSVYTPGSGDFTEAASTARRLVLRPDGTYELTRLERGASVGYFGARMISCEQISVHWEQGTFKVAGSTLSLKPAASRGVNAATPSRVNSGCTRFAGLRYDGRDLALRPYTWKVTGQTLALGARDASQTYRRATPEEIAHANAPVVPAPSPVAQPTRTAPAPVRAGATGAWTGRFVTQGGAPLDVLLNLDDDRNGVAGMVYTPEERYIGTAHGHSGTGTLTLTIHLPDDSSVELRAEGTFDGDRFTGRFQAFAGDQALGAGTVSLIRQPAPAPRR</sequence>
<feature type="chain" id="PRO_5047421154" evidence="2">
    <location>
        <begin position="26"/>
        <end position="318"/>
    </location>
</feature>
<dbReference type="Proteomes" id="UP001595998">
    <property type="component" value="Unassembled WGS sequence"/>
</dbReference>
<gene>
    <name evidence="3" type="ORF">ACFOZ9_01750</name>
</gene>
<feature type="region of interest" description="Disordered" evidence="1">
    <location>
        <begin position="188"/>
        <end position="207"/>
    </location>
</feature>
<keyword evidence="4" id="KW-1185">Reference proteome</keyword>
<evidence type="ECO:0000256" key="1">
    <source>
        <dbReference type="SAM" id="MobiDB-lite"/>
    </source>
</evidence>
<organism evidence="3 4">
    <name type="scientific">Deinococcus navajonensis</name>
    <dbReference type="NCBI Taxonomy" id="309884"/>
    <lineage>
        <taxon>Bacteria</taxon>
        <taxon>Thermotogati</taxon>
        <taxon>Deinococcota</taxon>
        <taxon>Deinococci</taxon>
        <taxon>Deinococcales</taxon>
        <taxon>Deinococcaceae</taxon>
        <taxon>Deinococcus</taxon>
    </lineage>
</organism>
<proteinExistence type="predicted"/>